<gene>
    <name evidence="2" type="ORF">B0T21DRAFT_375328</name>
</gene>
<dbReference type="AlphaFoldDB" id="A0AA40AIX3"/>
<accession>A0AA40AIX3</accession>
<evidence type="ECO:0008006" key="4">
    <source>
        <dbReference type="Google" id="ProtNLM"/>
    </source>
</evidence>
<dbReference type="Proteomes" id="UP001172159">
    <property type="component" value="Unassembled WGS sequence"/>
</dbReference>
<evidence type="ECO:0000313" key="3">
    <source>
        <dbReference type="Proteomes" id="UP001172159"/>
    </source>
</evidence>
<evidence type="ECO:0000313" key="2">
    <source>
        <dbReference type="EMBL" id="KAK0716679.1"/>
    </source>
</evidence>
<proteinExistence type="predicted"/>
<comment type="caution">
    <text evidence="2">The sequence shown here is derived from an EMBL/GenBank/DDBJ whole genome shotgun (WGS) entry which is preliminary data.</text>
</comment>
<protein>
    <recommendedName>
        <fullName evidence="4">HNH nuclease domain-containing protein</fullName>
    </recommendedName>
</protein>
<name>A0AA40AIX3_9PEZI</name>
<reference evidence="2" key="1">
    <citation type="submission" date="2023-06" db="EMBL/GenBank/DDBJ databases">
        <title>Genome-scale phylogeny and comparative genomics of the fungal order Sordariales.</title>
        <authorList>
            <consortium name="Lawrence Berkeley National Laboratory"/>
            <person name="Hensen N."/>
            <person name="Bonometti L."/>
            <person name="Westerberg I."/>
            <person name="Brannstrom I.O."/>
            <person name="Guillou S."/>
            <person name="Cros-Aarteil S."/>
            <person name="Calhoun S."/>
            <person name="Haridas S."/>
            <person name="Kuo A."/>
            <person name="Mondo S."/>
            <person name="Pangilinan J."/>
            <person name="Riley R."/>
            <person name="Labutti K."/>
            <person name="Andreopoulos B."/>
            <person name="Lipzen A."/>
            <person name="Chen C."/>
            <person name="Yanf M."/>
            <person name="Daum C."/>
            <person name="Ng V."/>
            <person name="Clum A."/>
            <person name="Steindorff A."/>
            <person name="Ohm R."/>
            <person name="Martin F."/>
            <person name="Silar P."/>
            <person name="Natvig D."/>
            <person name="Lalanne C."/>
            <person name="Gautier V."/>
            <person name="Ament-Velasquez S.L."/>
            <person name="Kruys A."/>
            <person name="Hutchinson M.I."/>
            <person name="Powell A.J."/>
            <person name="Barry K."/>
            <person name="Miller A.N."/>
            <person name="Grigoriev I.V."/>
            <person name="Debuchy R."/>
            <person name="Gladieux P."/>
            <person name="Thoren M.H."/>
            <person name="Johannesson H."/>
        </authorList>
    </citation>
    <scope>NUCLEOTIDE SEQUENCE</scope>
    <source>
        <strain evidence="2">CBS 540.89</strain>
    </source>
</reference>
<dbReference type="EMBL" id="JAUKTV010000014">
    <property type="protein sequence ID" value="KAK0716679.1"/>
    <property type="molecule type" value="Genomic_DNA"/>
</dbReference>
<organism evidence="2 3">
    <name type="scientific">Apiosordaria backusii</name>
    <dbReference type="NCBI Taxonomy" id="314023"/>
    <lineage>
        <taxon>Eukaryota</taxon>
        <taxon>Fungi</taxon>
        <taxon>Dikarya</taxon>
        <taxon>Ascomycota</taxon>
        <taxon>Pezizomycotina</taxon>
        <taxon>Sordariomycetes</taxon>
        <taxon>Sordariomycetidae</taxon>
        <taxon>Sordariales</taxon>
        <taxon>Lasiosphaeriaceae</taxon>
        <taxon>Apiosordaria</taxon>
    </lineage>
</organism>
<sequence>MASITVPIWDDSLRELRAQLYSFYNSPDTSADEIKFLEVMLDSVIEKDLEGFTIVTDPNEAQKSREAAQNVNTSVGKPMTRRDKKLQELEAKLHKFYVSRHTTKGDKELLNTTLNMDSKVEASEFDYDAELEQARQRHRTIQELLMFVNSDISNLPDSGNNAVKLSAWHYSLLMVVPQECIDELKKDLAKPIEEARRRRHHFRNFGNRSFQIYALSLFFSGKRYVAPISPYWDTTEVSRNKTFAGEARVIQRQPNCMITGLDCVEVAYIFPFRATSSEFHRLQTVRAFRGSTVKWFGVDVDDWVKDFAEDVDKAWNIVFMEPRCRQKWKDRQFALKYMDQKPHPEDSNLTIIRLRFHHLPVRRLRKLVPGRYTHLVDVEGELKFSQLEDTCRGHVAPAACRHPLPVLPTLSQDPKYGTGASLILRSNGRAVLTGHVFEHVVEKSHVHKAVRAWEMRWVMCQLLDMSGLSDYFEEMDEGHNPRAWSEPRGRV</sequence>
<keyword evidence="3" id="KW-1185">Reference proteome</keyword>
<evidence type="ECO:0000256" key="1">
    <source>
        <dbReference type="SAM" id="MobiDB-lite"/>
    </source>
</evidence>
<feature type="region of interest" description="Disordered" evidence="1">
    <location>
        <begin position="61"/>
        <end position="81"/>
    </location>
</feature>